<feature type="region of interest" description="Disordered" evidence="1">
    <location>
        <begin position="1"/>
        <end position="75"/>
    </location>
</feature>
<accession>A0A830B4G9</accession>
<comment type="caution">
    <text evidence="2">The sequence shown here is derived from an EMBL/GenBank/DDBJ whole genome shotgun (WGS) entry which is preliminary data.</text>
</comment>
<proteinExistence type="predicted"/>
<dbReference type="EMBL" id="BMAC01000019">
    <property type="protein sequence ID" value="GFP80504.1"/>
    <property type="molecule type" value="Genomic_DNA"/>
</dbReference>
<feature type="compositionally biased region" description="Basic and acidic residues" evidence="1">
    <location>
        <begin position="1"/>
        <end position="10"/>
    </location>
</feature>
<name>A0A830B4G9_9LAMI</name>
<evidence type="ECO:0000313" key="3">
    <source>
        <dbReference type="EMBL" id="GFP80504.1"/>
    </source>
</evidence>
<feature type="non-terminal residue" evidence="2">
    <location>
        <position position="1"/>
    </location>
</feature>
<keyword evidence="4" id="KW-1185">Reference proteome</keyword>
<dbReference type="Proteomes" id="UP000653305">
    <property type="component" value="Unassembled WGS sequence"/>
</dbReference>
<evidence type="ECO:0000313" key="2">
    <source>
        <dbReference type="EMBL" id="GFP80502.1"/>
    </source>
</evidence>
<dbReference type="AlphaFoldDB" id="A0A830B4G9"/>
<organism evidence="2 4">
    <name type="scientific">Phtheirospermum japonicum</name>
    <dbReference type="NCBI Taxonomy" id="374723"/>
    <lineage>
        <taxon>Eukaryota</taxon>
        <taxon>Viridiplantae</taxon>
        <taxon>Streptophyta</taxon>
        <taxon>Embryophyta</taxon>
        <taxon>Tracheophyta</taxon>
        <taxon>Spermatophyta</taxon>
        <taxon>Magnoliopsida</taxon>
        <taxon>eudicotyledons</taxon>
        <taxon>Gunneridae</taxon>
        <taxon>Pentapetalae</taxon>
        <taxon>asterids</taxon>
        <taxon>lamiids</taxon>
        <taxon>Lamiales</taxon>
        <taxon>Orobanchaceae</taxon>
        <taxon>Orobanchaceae incertae sedis</taxon>
        <taxon>Phtheirospermum</taxon>
    </lineage>
</organism>
<evidence type="ECO:0000313" key="4">
    <source>
        <dbReference type="Proteomes" id="UP000653305"/>
    </source>
</evidence>
<gene>
    <name evidence="2" type="ORF">PHJA_000193600</name>
    <name evidence="3" type="ORF">PHJA_000193800</name>
</gene>
<sequence length="75" mass="9193">RLRRAPDRFYLRPHRQQKKHHPHRPRHVHPILLAEAPPRLRPVSRRAQGQRDKHHFPSLGQRFTARNLHTTIWRN</sequence>
<dbReference type="EMBL" id="BMAC01000019">
    <property type="protein sequence ID" value="GFP80502.1"/>
    <property type="molecule type" value="Genomic_DNA"/>
</dbReference>
<reference evidence="2" key="1">
    <citation type="submission" date="2020-07" db="EMBL/GenBank/DDBJ databases">
        <title>Ethylene signaling mediates host invasion by parasitic plants.</title>
        <authorList>
            <person name="Yoshida S."/>
        </authorList>
    </citation>
    <scope>NUCLEOTIDE SEQUENCE</scope>
    <source>
        <strain evidence="2">Okayama</strain>
    </source>
</reference>
<protein>
    <submittedName>
        <fullName evidence="2">Peroxiredoxin-2e-2 chloroplastic</fullName>
    </submittedName>
</protein>
<feature type="compositionally biased region" description="Basic residues" evidence="1">
    <location>
        <begin position="11"/>
        <end position="29"/>
    </location>
</feature>
<evidence type="ECO:0000256" key="1">
    <source>
        <dbReference type="SAM" id="MobiDB-lite"/>
    </source>
</evidence>